<keyword evidence="2 7" id="KW-0812">Transmembrane</keyword>
<feature type="transmembrane region" description="Helical" evidence="7">
    <location>
        <begin position="135"/>
        <end position="156"/>
    </location>
</feature>
<dbReference type="AlphaFoldDB" id="V9D392"/>
<protein>
    <recommendedName>
        <fullName evidence="8">Rhodopsin domain-containing protein</fullName>
    </recommendedName>
</protein>
<dbReference type="Proteomes" id="UP000030678">
    <property type="component" value="Unassembled WGS sequence"/>
</dbReference>
<feature type="transmembrane region" description="Helical" evidence="7">
    <location>
        <begin position="255"/>
        <end position="273"/>
    </location>
</feature>
<evidence type="ECO:0000256" key="2">
    <source>
        <dbReference type="ARBA" id="ARBA00022692"/>
    </source>
</evidence>
<evidence type="ECO:0000256" key="7">
    <source>
        <dbReference type="SAM" id="Phobius"/>
    </source>
</evidence>
<evidence type="ECO:0000313" key="10">
    <source>
        <dbReference type="Proteomes" id="UP000030678"/>
    </source>
</evidence>
<name>V9D392_9EURO</name>
<feature type="transmembrane region" description="Helical" evidence="7">
    <location>
        <begin position="20"/>
        <end position="39"/>
    </location>
</feature>
<reference evidence="9 10" key="1">
    <citation type="submission" date="2013-03" db="EMBL/GenBank/DDBJ databases">
        <title>The Genome Sequence of Cladophialophora carrionii CBS 160.54.</title>
        <authorList>
            <consortium name="The Broad Institute Genomics Platform"/>
            <person name="Cuomo C."/>
            <person name="de Hoog S."/>
            <person name="Gorbushina A."/>
            <person name="Walker B."/>
            <person name="Young S.K."/>
            <person name="Zeng Q."/>
            <person name="Gargeya S."/>
            <person name="Fitzgerald M."/>
            <person name="Haas B."/>
            <person name="Abouelleil A."/>
            <person name="Allen A.W."/>
            <person name="Alvarado L."/>
            <person name="Arachchi H.M."/>
            <person name="Berlin A.M."/>
            <person name="Chapman S.B."/>
            <person name="Gainer-Dewar J."/>
            <person name="Goldberg J."/>
            <person name="Griggs A."/>
            <person name="Gujja S."/>
            <person name="Hansen M."/>
            <person name="Howarth C."/>
            <person name="Imamovic A."/>
            <person name="Ireland A."/>
            <person name="Larimer J."/>
            <person name="McCowan C."/>
            <person name="Murphy C."/>
            <person name="Pearson M."/>
            <person name="Poon T.W."/>
            <person name="Priest M."/>
            <person name="Roberts A."/>
            <person name="Saif S."/>
            <person name="Shea T."/>
            <person name="Sisk P."/>
            <person name="Sykes S."/>
            <person name="Wortman J."/>
            <person name="Nusbaum C."/>
            <person name="Birren B."/>
        </authorList>
    </citation>
    <scope>NUCLEOTIDE SEQUENCE [LARGE SCALE GENOMIC DNA]</scope>
    <source>
        <strain evidence="9 10">CBS 160.54</strain>
    </source>
</reference>
<evidence type="ECO:0000256" key="3">
    <source>
        <dbReference type="ARBA" id="ARBA00022989"/>
    </source>
</evidence>
<evidence type="ECO:0000256" key="6">
    <source>
        <dbReference type="SAM" id="MobiDB-lite"/>
    </source>
</evidence>
<dbReference type="PANTHER" id="PTHR33048">
    <property type="entry name" value="PTH11-LIKE INTEGRAL MEMBRANE PROTEIN (AFU_ORTHOLOGUE AFUA_5G11245)"/>
    <property type="match status" value="1"/>
</dbReference>
<evidence type="ECO:0000256" key="1">
    <source>
        <dbReference type="ARBA" id="ARBA00004141"/>
    </source>
</evidence>
<evidence type="ECO:0000259" key="8">
    <source>
        <dbReference type="Pfam" id="PF20684"/>
    </source>
</evidence>
<dbReference type="InterPro" id="IPR052337">
    <property type="entry name" value="SAT4-like"/>
</dbReference>
<evidence type="ECO:0000313" key="9">
    <source>
        <dbReference type="EMBL" id="ETI21126.1"/>
    </source>
</evidence>
<dbReference type="InterPro" id="IPR049326">
    <property type="entry name" value="Rhodopsin_dom_fungi"/>
</dbReference>
<comment type="similarity">
    <text evidence="5">Belongs to the SAT4 family.</text>
</comment>
<feature type="domain" description="Rhodopsin" evidence="8">
    <location>
        <begin position="41"/>
        <end position="278"/>
    </location>
</feature>
<dbReference type="Pfam" id="PF20684">
    <property type="entry name" value="Fung_rhodopsin"/>
    <property type="match status" value="1"/>
</dbReference>
<evidence type="ECO:0000256" key="5">
    <source>
        <dbReference type="ARBA" id="ARBA00038359"/>
    </source>
</evidence>
<feature type="transmembrane region" description="Helical" evidence="7">
    <location>
        <begin position="185"/>
        <end position="204"/>
    </location>
</feature>
<feature type="compositionally biased region" description="Basic and acidic residues" evidence="6">
    <location>
        <begin position="349"/>
        <end position="363"/>
    </location>
</feature>
<dbReference type="GO" id="GO:0016020">
    <property type="term" value="C:membrane"/>
    <property type="evidence" value="ECO:0007669"/>
    <property type="project" value="UniProtKB-SubCell"/>
</dbReference>
<feature type="transmembrane region" description="Helical" evidence="7">
    <location>
        <begin position="101"/>
        <end position="123"/>
    </location>
</feature>
<proteinExistence type="inferred from homology"/>
<dbReference type="PANTHER" id="PTHR33048:SF55">
    <property type="entry name" value="INTEGRAL MEMBRANE PROTEIN"/>
    <property type="match status" value="1"/>
</dbReference>
<dbReference type="OrthoDB" id="10017208at2759"/>
<dbReference type="GeneID" id="19985963"/>
<keyword evidence="3 7" id="KW-1133">Transmembrane helix</keyword>
<feature type="transmembrane region" description="Helical" evidence="7">
    <location>
        <begin position="216"/>
        <end position="235"/>
    </location>
</feature>
<keyword evidence="4 7" id="KW-0472">Membrane</keyword>
<dbReference type="EMBL" id="KB822707">
    <property type="protein sequence ID" value="ETI21126.1"/>
    <property type="molecule type" value="Genomic_DNA"/>
</dbReference>
<sequence>MSGDLCTDCPATSSGLGERGAHLVIPSLIAPTIAFLLVANRIYWRLRMLVRFGLDDVSAILSMTFLTVQCACSIAAVDHGYGRPFATLSEQHAAQALKCFFLLQIFYKLTINFTKLSILFLYLRIFTEHFWFRRVCHTLIILVMGACVCLTIATIFQCNPVSRAWHRWGGSGTCVDIGALWYSNAIYNIMTDIVIVLMVPPVIFKLKLPLRQKLALTCIFGLGVIVCAASVSRLTTLYSSAYGDDVTAGTLVSTIWTTIEAGLAVICTNLPMLRTPLQHFFPRLFPPRTGTTQISSRRGSRPSCWSNSEGLASPAILFPPPVPTRDTNLSGQLRAVAIPMAMPMPRQADLHEENSGERRRDVNIRSLIGPAV</sequence>
<gene>
    <name evidence="9" type="ORF">G647_07470</name>
</gene>
<dbReference type="HOGENOM" id="CLU_028200_0_2_1"/>
<evidence type="ECO:0000256" key="4">
    <source>
        <dbReference type="ARBA" id="ARBA00023136"/>
    </source>
</evidence>
<dbReference type="RefSeq" id="XP_008730007.1">
    <property type="nucleotide sequence ID" value="XM_008731785.1"/>
</dbReference>
<feature type="region of interest" description="Disordered" evidence="6">
    <location>
        <begin position="349"/>
        <end position="372"/>
    </location>
</feature>
<accession>V9D392</accession>
<dbReference type="VEuPathDB" id="FungiDB:G647_07470"/>
<feature type="transmembrane region" description="Helical" evidence="7">
    <location>
        <begin position="60"/>
        <end position="81"/>
    </location>
</feature>
<comment type="subcellular location">
    <subcellularLocation>
        <location evidence="1">Membrane</location>
        <topology evidence="1">Multi-pass membrane protein</topology>
    </subcellularLocation>
</comment>
<organism evidence="9 10">
    <name type="scientific">Cladophialophora carrionii CBS 160.54</name>
    <dbReference type="NCBI Taxonomy" id="1279043"/>
    <lineage>
        <taxon>Eukaryota</taxon>
        <taxon>Fungi</taxon>
        <taxon>Dikarya</taxon>
        <taxon>Ascomycota</taxon>
        <taxon>Pezizomycotina</taxon>
        <taxon>Eurotiomycetes</taxon>
        <taxon>Chaetothyriomycetidae</taxon>
        <taxon>Chaetothyriales</taxon>
        <taxon>Herpotrichiellaceae</taxon>
        <taxon>Cladophialophora</taxon>
    </lineage>
</organism>